<feature type="compositionally biased region" description="Low complexity" evidence="2">
    <location>
        <begin position="53"/>
        <end position="63"/>
    </location>
</feature>
<protein>
    <submittedName>
        <fullName evidence="3">Uncharacterized protein</fullName>
    </submittedName>
</protein>
<organism evidence="3 4">
    <name type="scientific">Tulasnella calospora MUT 4182</name>
    <dbReference type="NCBI Taxonomy" id="1051891"/>
    <lineage>
        <taxon>Eukaryota</taxon>
        <taxon>Fungi</taxon>
        <taxon>Dikarya</taxon>
        <taxon>Basidiomycota</taxon>
        <taxon>Agaricomycotina</taxon>
        <taxon>Agaricomycetes</taxon>
        <taxon>Cantharellales</taxon>
        <taxon>Tulasnellaceae</taxon>
        <taxon>Tulasnella</taxon>
    </lineage>
</organism>
<dbReference type="HOGENOM" id="CLU_561627_0_0_1"/>
<feature type="region of interest" description="Disordered" evidence="2">
    <location>
        <begin position="46"/>
        <end position="72"/>
    </location>
</feature>
<evidence type="ECO:0000313" key="3">
    <source>
        <dbReference type="EMBL" id="KIO20041.1"/>
    </source>
</evidence>
<feature type="coiled-coil region" evidence="1">
    <location>
        <begin position="194"/>
        <end position="232"/>
    </location>
</feature>
<evidence type="ECO:0000256" key="1">
    <source>
        <dbReference type="SAM" id="Coils"/>
    </source>
</evidence>
<dbReference type="AlphaFoldDB" id="A0A0C3Q7K6"/>
<keyword evidence="1" id="KW-0175">Coiled coil</keyword>
<keyword evidence="4" id="KW-1185">Reference proteome</keyword>
<proteinExistence type="predicted"/>
<dbReference type="EMBL" id="KN823191">
    <property type="protein sequence ID" value="KIO20041.1"/>
    <property type="molecule type" value="Genomic_DNA"/>
</dbReference>
<dbReference type="Proteomes" id="UP000054248">
    <property type="component" value="Unassembled WGS sequence"/>
</dbReference>
<gene>
    <name evidence="3" type="ORF">M407DRAFT_30304</name>
</gene>
<reference evidence="4" key="2">
    <citation type="submission" date="2015-01" db="EMBL/GenBank/DDBJ databases">
        <title>Evolutionary Origins and Diversification of the Mycorrhizal Mutualists.</title>
        <authorList>
            <consortium name="DOE Joint Genome Institute"/>
            <consortium name="Mycorrhizal Genomics Consortium"/>
            <person name="Kohler A."/>
            <person name="Kuo A."/>
            <person name="Nagy L.G."/>
            <person name="Floudas D."/>
            <person name="Copeland A."/>
            <person name="Barry K.W."/>
            <person name="Cichocki N."/>
            <person name="Veneault-Fourrey C."/>
            <person name="LaButti K."/>
            <person name="Lindquist E.A."/>
            <person name="Lipzen A."/>
            <person name="Lundell T."/>
            <person name="Morin E."/>
            <person name="Murat C."/>
            <person name="Riley R."/>
            <person name="Ohm R."/>
            <person name="Sun H."/>
            <person name="Tunlid A."/>
            <person name="Henrissat B."/>
            <person name="Grigoriev I.V."/>
            <person name="Hibbett D.S."/>
            <person name="Martin F."/>
        </authorList>
    </citation>
    <scope>NUCLEOTIDE SEQUENCE [LARGE SCALE GENOMIC DNA]</scope>
    <source>
        <strain evidence="4">MUT 4182</strain>
    </source>
</reference>
<evidence type="ECO:0000256" key="2">
    <source>
        <dbReference type="SAM" id="MobiDB-lite"/>
    </source>
</evidence>
<reference evidence="3 4" key="1">
    <citation type="submission" date="2014-04" db="EMBL/GenBank/DDBJ databases">
        <authorList>
            <consortium name="DOE Joint Genome Institute"/>
            <person name="Kuo A."/>
            <person name="Girlanda M."/>
            <person name="Perotto S."/>
            <person name="Kohler A."/>
            <person name="Nagy L.G."/>
            <person name="Floudas D."/>
            <person name="Copeland A."/>
            <person name="Barry K.W."/>
            <person name="Cichocki N."/>
            <person name="Veneault-Fourrey C."/>
            <person name="LaButti K."/>
            <person name="Lindquist E.A."/>
            <person name="Lipzen A."/>
            <person name="Lundell T."/>
            <person name="Morin E."/>
            <person name="Murat C."/>
            <person name="Sun H."/>
            <person name="Tunlid A."/>
            <person name="Henrissat B."/>
            <person name="Grigoriev I.V."/>
            <person name="Hibbett D.S."/>
            <person name="Martin F."/>
            <person name="Nordberg H.P."/>
            <person name="Cantor M.N."/>
            <person name="Hua S.X."/>
        </authorList>
    </citation>
    <scope>NUCLEOTIDE SEQUENCE [LARGE SCALE GENOMIC DNA]</scope>
    <source>
        <strain evidence="3 4">MUT 4182</strain>
    </source>
</reference>
<sequence>MSESLSDYKTNHHRTYPMDQIAQTVAVITRSEKSKRTKNTSTVFYAKKPPSEPLLKPLQEQPSNSLDDTKSNKTIHPTLVPQYIELPSLSPIDLDEAITPAEGPAYFVADTVSIVDTDTLVDSEPEEGEFEEDDVDLLAITLPDFPDLRIAGIPINCAYLSISQNGFINLNLVNALRDAVQIDSGELSQELWFIREQREELREQQQGAHQESEELRITLDELQAQVDRIGETYDRILALPTINKLEFFRDSTIFCSLSEQFQKAVLDAIREKQAEVPITTQVQVDTTPSLGTVSGENDGWSPLPRTELEAWARELQHLREPEHYEAVANTFFAASQAYPLSHFEFEPNQLNDPQDLHREDSVSLSTLLSPVIHRQPIAANPQPIFESGPFGPLYFNQSAPHYTHPCYGHSISANEQHFYQQQNRHFYVDNDEGGDHGRQDVALQRGEMGTMEFWDGSATNRQGPMGFNNGQAAFGPVGCDEHSQEC</sequence>
<evidence type="ECO:0000313" key="4">
    <source>
        <dbReference type="Proteomes" id="UP000054248"/>
    </source>
</evidence>
<name>A0A0C3Q7K6_9AGAM</name>
<accession>A0A0C3Q7K6</accession>
<dbReference type="OrthoDB" id="3320688at2759"/>